<dbReference type="EMBL" id="CP063849">
    <property type="protein sequence ID" value="QOY88867.1"/>
    <property type="molecule type" value="Genomic_DNA"/>
</dbReference>
<dbReference type="PANTHER" id="PTHR30329">
    <property type="entry name" value="STATOR ELEMENT OF FLAGELLAR MOTOR COMPLEX"/>
    <property type="match status" value="1"/>
</dbReference>
<dbReference type="GO" id="GO:0005886">
    <property type="term" value="C:plasma membrane"/>
    <property type="evidence" value="ECO:0007669"/>
    <property type="project" value="UniProtKB-SubCell"/>
</dbReference>
<accession>A0A7S7SK80</accession>
<keyword evidence="5 8" id="KW-1133">Transmembrane helix</keyword>
<evidence type="ECO:0000256" key="6">
    <source>
        <dbReference type="ARBA" id="ARBA00023136"/>
    </source>
</evidence>
<organism evidence="10 11">
    <name type="scientific">Paludibaculum fermentans</name>
    <dbReference type="NCBI Taxonomy" id="1473598"/>
    <lineage>
        <taxon>Bacteria</taxon>
        <taxon>Pseudomonadati</taxon>
        <taxon>Acidobacteriota</taxon>
        <taxon>Terriglobia</taxon>
        <taxon>Bryobacterales</taxon>
        <taxon>Bryobacteraceae</taxon>
        <taxon>Paludibaculum</taxon>
    </lineage>
</organism>
<evidence type="ECO:0000256" key="1">
    <source>
        <dbReference type="ARBA" id="ARBA00004162"/>
    </source>
</evidence>
<reference evidence="10 11" key="1">
    <citation type="submission" date="2020-10" db="EMBL/GenBank/DDBJ databases">
        <title>Complete genome sequence of Paludibaculum fermentans P105T, a facultatively anaerobic acidobacterium capable of dissimilatory Fe(III) reduction.</title>
        <authorList>
            <person name="Dedysh S.N."/>
            <person name="Beletsky A.V."/>
            <person name="Kulichevskaya I.S."/>
            <person name="Mardanov A.V."/>
            <person name="Ravin N.V."/>
        </authorList>
    </citation>
    <scope>NUCLEOTIDE SEQUENCE [LARGE SCALE GENOMIC DNA]</scope>
    <source>
        <strain evidence="10 11">P105</strain>
    </source>
</reference>
<dbReference type="Pfam" id="PF13677">
    <property type="entry name" value="MotB_plug"/>
    <property type="match status" value="1"/>
</dbReference>
<dbReference type="AlphaFoldDB" id="A0A7S7SK80"/>
<comment type="subcellular location">
    <subcellularLocation>
        <location evidence="1">Cell membrane</location>
        <topology evidence="1">Single-pass membrane protein</topology>
    </subcellularLocation>
</comment>
<evidence type="ECO:0000313" key="10">
    <source>
        <dbReference type="EMBL" id="QOY88867.1"/>
    </source>
</evidence>
<dbReference type="RefSeq" id="WP_194450530.1">
    <property type="nucleotide sequence ID" value="NZ_CP063849.1"/>
</dbReference>
<evidence type="ECO:0000259" key="9">
    <source>
        <dbReference type="PROSITE" id="PS51123"/>
    </source>
</evidence>
<dbReference type="InterPro" id="IPR050330">
    <property type="entry name" value="Bact_OuterMem_StrucFunc"/>
</dbReference>
<dbReference type="Proteomes" id="UP000593892">
    <property type="component" value="Chromosome"/>
</dbReference>
<sequence>MRRRRKTDHPVSHDRWLISYADFITLLFALFVVMFAASQTDKTKMAAIQESYLRAVQRGAVLEGRSVVARILGGTVDEKGIGNAMLRGPGGTKKVLPAVTPQIPAELLPPMNALTEKLSKEIAAGKLKVSLGARGLVISFRQTALFKSGDDQVQMDAIEVFKPIAEVLQSLPNHIVVEGHTDSVPIHNSRFRSNWELSAARSIAVMDMLITKFGIDRTRVAILGYGENQANGDNESEEGRAKNRRVDLVIQNLGIEASDLTAAATPAPSSTSRR</sequence>
<keyword evidence="3" id="KW-1003">Cell membrane</keyword>
<evidence type="ECO:0000256" key="4">
    <source>
        <dbReference type="ARBA" id="ARBA00022692"/>
    </source>
</evidence>
<keyword evidence="6 7" id="KW-0472">Membrane</keyword>
<dbReference type="Pfam" id="PF00691">
    <property type="entry name" value="OmpA"/>
    <property type="match status" value="1"/>
</dbReference>
<proteinExistence type="inferred from homology"/>
<dbReference type="InterPro" id="IPR025713">
    <property type="entry name" value="MotB-like_N_dom"/>
</dbReference>
<dbReference type="CDD" id="cd07185">
    <property type="entry name" value="OmpA_C-like"/>
    <property type="match status" value="1"/>
</dbReference>
<evidence type="ECO:0000256" key="8">
    <source>
        <dbReference type="SAM" id="Phobius"/>
    </source>
</evidence>
<keyword evidence="4 8" id="KW-0812">Transmembrane</keyword>
<dbReference type="InterPro" id="IPR036737">
    <property type="entry name" value="OmpA-like_sf"/>
</dbReference>
<protein>
    <submittedName>
        <fullName evidence="10">OmpA family protein</fullName>
    </submittedName>
</protein>
<evidence type="ECO:0000256" key="5">
    <source>
        <dbReference type="ARBA" id="ARBA00022989"/>
    </source>
</evidence>
<gene>
    <name evidence="10" type="ORF">IRI77_02585</name>
</gene>
<evidence type="ECO:0000256" key="2">
    <source>
        <dbReference type="ARBA" id="ARBA00008914"/>
    </source>
</evidence>
<comment type="similarity">
    <text evidence="2">Belongs to the MotB family.</text>
</comment>
<feature type="transmembrane region" description="Helical" evidence="8">
    <location>
        <begin position="20"/>
        <end position="37"/>
    </location>
</feature>
<evidence type="ECO:0000256" key="3">
    <source>
        <dbReference type="ARBA" id="ARBA00022475"/>
    </source>
</evidence>
<feature type="domain" description="OmpA-like" evidence="9">
    <location>
        <begin position="133"/>
        <end position="254"/>
    </location>
</feature>
<dbReference type="KEGG" id="pfer:IRI77_02585"/>
<dbReference type="PROSITE" id="PS51123">
    <property type="entry name" value="OMPA_2"/>
    <property type="match status" value="1"/>
</dbReference>
<dbReference type="Gene3D" id="3.30.1330.60">
    <property type="entry name" value="OmpA-like domain"/>
    <property type="match status" value="1"/>
</dbReference>
<evidence type="ECO:0000256" key="7">
    <source>
        <dbReference type="PROSITE-ProRule" id="PRU00473"/>
    </source>
</evidence>
<dbReference type="SUPFAM" id="SSF103088">
    <property type="entry name" value="OmpA-like"/>
    <property type="match status" value="1"/>
</dbReference>
<dbReference type="InterPro" id="IPR006665">
    <property type="entry name" value="OmpA-like"/>
</dbReference>
<keyword evidence="11" id="KW-1185">Reference proteome</keyword>
<dbReference type="PANTHER" id="PTHR30329:SF21">
    <property type="entry name" value="LIPOPROTEIN YIAD-RELATED"/>
    <property type="match status" value="1"/>
</dbReference>
<evidence type="ECO:0000313" key="11">
    <source>
        <dbReference type="Proteomes" id="UP000593892"/>
    </source>
</evidence>
<name>A0A7S7SK80_PALFE</name>